<keyword evidence="10" id="KW-0443">Lipid metabolism</keyword>
<protein>
    <recommendedName>
        <fullName evidence="4">Glycerophosphocholine acyltransferase 1</fullName>
    </recommendedName>
</protein>
<evidence type="ECO:0000256" key="10">
    <source>
        <dbReference type="ARBA" id="ARBA00023098"/>
    </source>
</evidence>
<reference evidence="21" key="2">
    <citation type="submission" date="2010-11" db="EMBL/GenBank/DDBJ databases">
        <authorList>
            <consortium name="The Broad Institute Genome Sequencing Platform"/>
            <person name="Earl A."/>
            <person name="Ward D."/>
            <person name="Feldgarden M."/>
            <person name="Gevers D."/>
            <person name="Butler R."/>
            <person name="Young S.K."/>
            <person name="Zeng Q."/>
            <person name="Gargeya S."/>
            <person name="Fitzgerald M."/>
            <person name="Haas B."/>
            <person name="Abouelleil A."/>
            <person name="Alvarado L."/>
            <person name="Arachchi H.M."/>
            <person name="Berlin A."/>
            <person name="Brown A."/>
            <person name="Chapman S.B."/>
            <person name="Chen Z."/>
            <person name="Dunbar C."/>
            <person name="Freedman E."/>
            <person name="Gearin G."/>
            <person name="Gellesch M."/>
            <person name="Goldberg J."/>
            <person name="Griggs A."/>
            <person name="Gujja S."/>
            <person name="Heilman E."/>
            <person name="Heiman D."/>
            <person name="Howarth C."/>
            <person name="Larson L."/>
            <person name="Lui A."/>
            <person name="MacDonald P.J.P."/>
            <person name="Mehta T."/>
            <person name="Montmayeur A."/>
            <person name="Murphy C."/>
            <person name="Neiman D."/>
            <person name="Pearson M."/>
            <person name="Priest M."/>
            <person name="Roberts A."/>
            <person name="Saif S."/>
            <person name="Shea T."/>
            <person name="Shenoy N."/>
            <person name="Sisk P."/>
            <person name="Stolte C."/>
            <person name="Sykes S."/>
            <person name="White J."/>
            <person name="Yandava C."/>
            <person name="Wortman J."/>
            <person name="Nusbaum C."/>
            <person name="Birren B."/>
        </authorList>
    </citation>
    <scope>NUCLEOTIDE SEQUENCE</scope>
    <source>
        <strain evidence="21">P1A1 Lamole</strain>
    </source>
</reference>
<evidence type="ECO:0000256" key="6">
    <source>
        <dbReference type="ARBA" id="ARBA00022679"/>
    </source>
</evidence>
<reference evidence="22" key="4">
    <citation type="submission" date="2015-06" db="UniProtKB">
        <authorList>
            <consortium name="EnsemblFungi"/>
        </authorList>
    </citation>
    <scope>IDENTIFICATION</scope>
</reference>
<feature type="transmembrane region" description="Helical" evidence="18">
    <location>
        <begin position="210"/>
        <end position="228"/>
    </location>
</feature>
<organism evidence="21">
    <name type="scientific">Microbotryum lychnidis-dioicae (strain p1A1 Lamole / MvSl-1064)</name>
    <name type="common">Anther smut fungus</name>
    <dbReference type="NCBI Taxonomy" id="683840"/>
    <lineage>
        <taxon>Eukaryota</taxon>
        <taxon>Fungi</taxon>
        <taxon>Dikarya</taxon>
        <taxon>Basidiomycota</taxon>
        <taxon>Pucciniomycotina</taxon>
        <taxon>Microbotryomycetes</taxon>
        <taxon>Microbotryales</taxon>
        <taxon>Microbotryaceae</taxon>
        <taxon>Microbotryum</taxon>
    </lineage>
</organism>
<feature type="transmembrane region" description="Helical" evidence="18">
    <location>
        <begin position="316"/>
        <end position="336"/>
    </location>
</feature>
<feature type="coiled-coil region" evidence="16">
    <location>
        <begin position="173"/>
        <end position="204"/>
    </location>
</feature>
<evidence type="ECO:0000313" key="23">
    <source>
        <dbReference type="Proteomes" id="UP000017200"/>
    </source>
</evidence>
<keyword evidence="23" id="KW-1185">Reference proteome</keyword>
<dbReference type="SUPFAM" id="SSF54736">
    <property type="entry name" value="ClpS-like"/>
    <property type="match status" value="1"/>
</dbReference>
<feature type="compositionally biased region" description="Polar residues" evidence="17">
    <location>
        <begin position="75"/>
        <end position="88"/>
    </location>
</feature>
<dbReference type="GO" id="GO:0006656">
    <property type="term" value="P:phosphatidylcholine biosynthetic process"/>
    <property type="evidence" value="ECO:0007669"/>
    <property type="project" value="TreeGrafter"/>
</dbReference>
<keyword evidence="11 18" id="KW-0472">Membrane</keyword>
<evidence type="ECO:0000256" key="15">
    <source>
        <dbReference type="ARBA" id="ARBA00023315"/>
    </source>
</evidence>
<proteinExistence type="inferred from homology"/>
<evidence type="ECO:0000313" key="22">
    <source>
        <dbReference type="EnsemblFungi" id="MVLG_01033T0"/>
    </source>
</evidence>
<name>U5H0W4_USTV1</name>
<evidence type="ECO:0000256" key="16">
    <source>
        <dbReference type="SAM" id="Coils"/>
    </source>
</evidence>
<keyword evidence="12" id="KW-0594">Phospholipid biosynthesis</keyword>
<feature type="compositionally biased region" description="Polar residues" evidence="17">
    <location>
        <begin position="587"/>
        <end position="602"/>
    </location>
</feature>
<dbReference type="Gene3D" id="3.30.1390.10">
    <property type="match status" value="1"/>
</dbReference>
<dbReference type="GO" id="GO:0016020">
    <property type="term" value="C:membrane"/>
    <property type="evidence" value="ECO:0007669"/>
    <property type="project" value="UniProtKB-SubCell"/>
</dbReference>
<dbReference type="InterPro" id="IPR014719">
    <property type="entry name" value="Ribosomal_bL12_C/ClpS-like"/>
</dbReference>
<dbReference type="Pfam" id="PF00542">
    <property type="entry name" value="Ribosomal_L12"/>
    <property type="match status" value="1"/>
</dbReference>
<feature type="transmembrane region" description="Helical" evidence="18">
    <location>
        <begin position="259"/>
        <end position="278"/>
    </location>
</feature>
<feature type="transmembrane region" description="Helical" evidence="18">
    <location>
        <begin position="449"/>
        <end position="469"/>
    </location>
</feature>
<feature type="region of interest" description="Disordered" evidence="17">
    <location>
        <begin position="512"/>
        <end position="543"/>
    </location>
</feature>
<keyword evidence="9 18" id="KW-1133">Transmembrane helix</keyword>
<feature type="region of interest" description="Disordered" evidence="17">
    <location>
        <begin position="1"/>
        <end position="93"/>
    </location>
</feature>
<keyword evidence="7 18" id="KW-0812">Transmembrane</keyword>
<evidence type="ECO:0000259" key="19">
    <source>
        <dbReference type="Pfam" id="PF00542"/>
    </source>
</evidence>
<evidence type="ECO:0000256" key="1">
    <source>
        <dbReference type="ARBA" id="ARBA00004141"/>
    </source>
</evidence>
<accession>U5H0W4</accession>
<evidence type="ECO:0000256" key="13">
    <source>
        <dbReference type="ARBA" id="ARBA00023264"/>
    </source>
</evidence>
<evidence type="ECO:0000256" key="9">
    <source>
        <dbReference type="ARBA" id="ARBA00022989"/>
    </source>
</evidence>
<evidence type="ECO:0000256" key="5">
    <source>
        <dbReference type="ARBA" id="ARBA00022516"/>
    </source>
</evidence>
<dbReference type="CDD" id="cd00387">
    <property type="entry name" value="Ribosomal_L7_L12"/>
    <property type="match status" value="1"/>
</dbReference>
<keyword evidence="6" id="KW-0808">Transferase</keyword>
<dbReference type="InterPro" id="IPR013823">
    <property type="entry name" value="Ribosomal_bL12_C"/>
</dbReference>
<dbReference type="PANTHER" id="PTHR31201">
    <property type="entry name" value="OS01G0585100 PROTEIN"/>
    <property type="match status" value="1"/>
</dbReference>
<keyword evidence="14" id="KW-0687">Ribonucleoprotein</keyword>
<dbReference type="GO" id="GO:0006412">
    <property type="term" value="P:translation"/>
    <property type="evidence" value="ECO:0007669"/>
    <property type="project" value="InterPro"/>
</dbReference>
<evidence type="ECO:0000256" key="8">
    <source>
        <dbReference type="ARBA" id="ARBA00022980"/>
    </source>
</evidence>
<dbReference type="InterPro" id="IPR021261">
    <property type="entry name" value="GPCAT"/>
</dbReference>
<dbReference type="EnsemblFungi" id="MVLG_01033T0">
    <property type="protein sequence ID" value="MVLG_01033T0"/>
    <property type="gene ID" value="MVLG_01033"/>
</dbReference>
<keyword evidence="5" id="KW-0444">Lipid biosynthesis</keyword>
<dbReference type="Gene3D" id="1.20.5.710">
    <property type="entry name" value="Single helix bin"/>
    <property type="match status" value="1"/>
</dbReference>
<feature type="compositionally biased region" description="Low complexity" evidence="17">
    <location>
        <begin position="32"/>
        <end position="61"/>
    </location>
</feature>
<comment type="similarity">
    <text evidence="2">Belongs to the GPC1 family.</text>
</comment>
<dbReference type="Proteomes" id="UP000017200">
    <property type="component" value="Unassembled WGS sequence"/>
</dbReference>
<evidence type="ECO:0000256" key="14">
    <source>
        <dbReference type="ARBA" id="ARBA00023274"/>
    </source>
</evidence>
<evidence type="ECO:0000256" key="3">
    <source>
        <dbReference type="ARBA" id="ARBA00007197"/>
    </source>
</evidence>
<sequence length="804" mass="88329">MTDPTHATLRRRKDEPLDGAQASTRQEIAVGDAESSSTAPADATSSSPSSEPSTPSSPSSSHHQPHYGAPLRPTLSRSATNDSPTASFELSDDEPIFSGLPLLDLFVLVDAHLELWTRGIRRKSADWRSKADKLVEESKARAQRIKLPRVASETFLNGMRSEESNGVLSSRDRERLEKRVREVRANAKEQMRRLNQKWEQEKTVRLRDKISFFSGVMNVLISALLLGFEPTWIPAWYSAQVMAYLPLRVYTYKKRSYHYFLFDLCYAINGLCLVYLWILPGNVFLFQACYGLALGSLGTAIATWRNSLVFHSLDKVISLAIHIFPPFVFTTIRHFYPNAEARYPALVHLPDLQSWSARWKSMAVCMFTYLIWQALYFQYIIVARKEKIKQGRATSFTFLINDRKRLIGKIAAKVRPERREAAFIFGQAVYTLVTLLIPIFGLYDSKFWSSIYLLTLFAVSVWNGASFYMEVFARKFEKELIALRREFEAQQEILSKTSSGILGAGSVDMSRSASQADLPTTVAEVDDEVDEREKADGAEMDGEASGVLVEGVAGQDLVMVDKEATAAHEAADRGPAAGEGSCEQPARSEQSAGTLTGFNSSPTPAPPHLLVMAARVVLSQTLARVAPASTRTLAPCWSAARSFCSSSSSRAEATSTAASSTPPPPPSNLSPRISQIVDQISTLTLLEAADLVDALKTRLNITDVVMPTMAGPSASAAAAPVAEEAAAAAPKEKTVFNVTLKAIDAAQKAKAIREVKALMPNMNLVEAKKFVESLPKVLKENATKEEGEKLQALFKAIGAEATLE</sequence>
<dbReference type="PANTHER" id="PTHR31201:SF1">
    <property type="entry name" value="GLYCEROPHOSPHOCHOLINE ACYLTRANSFERASE 1"/>
    <property type="match status" value="1"/>
</dbReference>
<evidence type="ECO:0000256" key="11">
    <source>
        <dbReference type="ARBA" id="ARBA00023136"/>
    </source>
</evidence>
<dbReference type="InterPro" id="IPR036235">
    <property type="entry name" value="Ribosomal_bL12_oligo_N_sf"/>
</dbReference>
<dbReference type="GO" id="GO:0005840">
    <property type="term" value="C:ribosome"/>
    <property type="evidence" value="ECO:0007669"/>
    <property type="project" value="UniProtKB-KW"/>
</dbReference>
<dbReference type="AlphaFoldDB" id="U5H0W4"/>
<dbReference type="EMBL" id="GL541647">
    <property type="protein sequence ID" value="KDE08941.1"/>
    <property type="molecule type" value="Genomic_DNA"/>
</dbReference>
<dbReference type="EMBL" id="AEIJ01000088">
    <property type="status" value="NOT_ANNOTATED_CDS"/>
    <property type="molecule type" value="Genomic_DNA"/>
</dbReference>
<dbReference type="Pfam" id="PF16320">
    <property type="entry name" value="Ribosomal_L12_N"/>
    <property type="match status" value="1"/>
</dbReference>
<dbReference type="GO" id="GO:0003735">
    <property type="term" value="F:structural constituent of ribosome"/>
    <property type="evidence" value="ECO:0007669"/>
    <property type="project" value="InterPro"/>
</dbReference>
<keyword evidence="15" id="KW-0012">Acyltransferase</keyword>
<reference evidence="23" key="1">
    <citation type="submission" date="2010-11" db="EMBL/GenBank/DDBJ databases">
        <title>The genome sequence of Microbotryum violaceum strain p1A1 Lamole.</title>
        <authorList>
            <person name="Cuomo C."/>
            <person name="Perlin M."/>
            <person name="Young S.K."/>
            <person name="Zeng Q."/>
            <person name="Gargeya S."/>
            <person name="Alvarado L."/>
            <person name="Berlin A."/>
            <person name="Chapman S.B."/>
            <person name="Chen Z."/>
            <person name="Freedman E."/>
            <person name="Gellesch M."/>
            <person name="Goldberg J."/>
            <person name="Griggs A."/>
            <person name="Gujja S."/>
            <person name="Heilman E."/>
            <person name="Heiman D."/>
            <person name="Howarth C."/>
            <person name="Mehta T."/>
            <person name="Neiman D."/>
            <person name="Pearson M."/>
            <person name="Roberts A."/>
            <person name="Saif S."/>
            <person name="Shea T."/>
            <person name="Shenoy N."/>
            <person name="Sisk P."/>
            <person name="Stolte C."/>
            <person name="Sykes S."/>
            <person name="White J."/>
            <person name="Yandava C."/>
            <person name="Haas B."/>
            <person name="Nusbaum C."/>
            <person name="Birren B."/>
        </authorList>
    </citation>
    <scope>NUCLEOTIDE SEQUENCE [LARGE SCALE GENOMIC DNA]</scope>
    <source>
        <strain evidence="23">p1A1 Lamole</strain>
    </source>
</reference>
<evidence type="ECO:0000256" key="18">
    <source>
        <dbReference type="SAM" id="Phobius"/>
    </source>
</evidence>
<keyword evidence="13" id="KW-1208">Phospholipid metabolism</keyword>
<comment type="subcellular location">
    <subcellularLocation>
        <location evidence="1">Membrane</location>
        <topology evidence="1">Multi-pass membrane protein</topology>
    </subcellularLocation>
</comment>
<evidence type="ECO:0000256" key="12">
    <source>
        <dbReference type="ARBA" id="ARBA00023209"/>
    </source>
</evidence>
<dbReference type="Pfam" id="PF10998">
    <property type="entry name" value="DUF2838"/>
    <property type="match status" value="1"/>
</dbReference>
<feature type="transmembrane region" description="Helical" evidence="18">
    <location>
        <begin position="422"/>
        <end position="443"/>
    </location>
</feature>
<dbReference type="SUPFAM" id="SSF48300">
    <property type="entry name" value="Ribosomal protein L7/12, oligomerisation (N-terminal) domain"/>
    <property type="match status" value="1"/>
</dbReference>
<dbReference type="InParanoid" id="U5H0W4"/>
<keyword evidence="8" id="KW-0689">Ribosomal protein</keyword>
<dbReference type="GO" id="GO:0016746">
    <property type="term" value="F:acyltransferase activity"/>
    <property type="evidence" value="ECO:0007669"/>
    <property type="project" value="UniProtKB-KW"/>
</dbReference>
<feature type="region of interest" description="Disordered" evidence="17">
    <location>
        <begin position="566"/>
        <end position="603"/>
    </location>
</feature>
<dbReference type="HAMAP" id="MF_00368">
    <property type="entry name" value="Ribosomal_bL12"/>
    <property type="match status" value="1"/>
</dbReference>
<feature type="transmembrane region" description="Helical" evidence="18">
    <location>
        <begin position="361"/>
        <end position="382"/>
    </location>
</feature>
<dbReference type="InterPro" id="IPR008932">
    <property type="entry name" value="Ribosomal_bL12_oligo"/>
</dbReference>
<dbReference type="OrthoDB" id="406287at2759"/>
<reference evidence="21 23" key="3">
    <citation type="journal article" date="2015" name="BMC Genomics">
        <title>Sex and parasites: genomic and transcriptomic analysis of Microbotryum lychnidis-dioicae, the biotrophic and plant-castrating anther smut fungus.</title>
        <authorList>
            <person name="Perlin M.H."/>
            <person name="Amselem J."/>
            <person name="Fontanillas E."/>
            <person name="Toh S.S."/>
            <person name="Chen Z."/>
            <person name="Goldberg J."/>
            <person name="Duplessis S."/>
            <person name="Henrissat B."/>
            <person name="Young S."/>
            <person name="Zeng Q."/>
            <person name="Aguileta G."/>
            <person name="Petit E."/>
            <person name="Badouin H."/>
            <person name="Andrews J."/>
            <person name="Razeeq D."/>
            <person name="Gabaldon T."/>
            <person name="Quesneville H."/>
            <person name="Giraud T."/>
            <person name="Hood M.E."/>
            <person name="Schultz D.J."/>
            <person name="Cuomo C.A."/>
        </authorList>
    </citation>
    <scope>NUCLEOTIDE SEQUENCE [LARGE SCALE GENOMIC DNA]</scope>
    <source>
        <strain evidence="23">p1A1 Lamole</strain>
        <strain evidence="21">P1A1 Lamole</strain>
    </source>
</reference>
<evidence type="ECO:0000256" key="7">
    <source>
        <dbReference type="ARBA" id="ARBA00022692"/>
    </source>
</evidence>
<evidence type="ECO:0000259" key="20">
    <source>
        <dbReference type="Pfam" id="PF16320"/>
    </source>
</evidence>
<keyword evidence="16" id="KW-0175">Coiled coil</keyword>
<feature type="domain" description="Large ribosomal subunit protein bL12 C-terminal" evidence="19">
    <location>
        <begin position="736"/>
        <end position="803"/>
    </location>
</feature>
<comment type="similarity">
    <text evidence="3">Belongs to the bacterial ribosomal protein bL12 family.</text>
</comment>
<dbReference type="GO" id="GO:1990904">
    <property type="term" value="C:ribonucleoprotein complex"/>
    <property type="evidence" value="ECO:0007669"/>
    <property type="project" value="UniProtKB-KW"/>
</dbReference>
<gene>
    <name evidence="21" type="ORF">MVLG_01033</name>
</gene>
<dbReference type="InterPro" id="IPR000206">
    <property type="entry name" value="Ribosomal_bL12"/>
</dbReference>
<evidence type="ECO:0000256" key="17">
    <source>
        <dbReference type="SAM" id="MobiDB-lite"/>
    </source>
</evidence>
<evidence type="ECO:0000256" key="2">
    <source>
        <dbReference type="ARBA" id="ARBA00006675"/>
    </source>
</evidence>
<evidence type="ECO:0000313" key="21">
    <source>
        <dbReference type="EMBL" id="KDE08941.1"/>
    </source>
</evidence>
<evidence type="ECO:0000256" key="4">
    <source>
        <dbReference type="ARBA" id="ARBA00019082"/>
    </source>
</evidence>
<feature type="domain" description="Large ribosomal subunit protein bL12 oligomerization" evidence="20">
    <location>
        <begin position="673"/>
        <end position="719"/>
    </location>
</feature>
<feature type="transmembrane region" description="Helical" evidence="18">
    <location>
        <begin position="284"/>
        <end position="304"/>
    </location>
</feature>